<dbReference type="GO" id="GO:0016798">
    <property type="term" value="F:hydrolase activity, acting on glycosyl bonds"/>
    <property type="evidence" value="ECO:0007669"/>
    <property type="project" value="UniProtKB-KW"/>
</dbReference>
<keyword evidence="1" id="KW-0378">Hydrolase</keyword>
<name>A0ABU0FZW7_9BACI</name>
<reference evidence="1 2" key="1">
    <citation type="submission" date="2023-07" db="EMBL/GenBank/DDBJ databases">
        <title>Genomic Encyclopedia of Type Strains, Phase IV (KMG-IV): sequencing the most valuable type-strain genomes for metagenomic binning, comparative biology and taxonomic classification.</title>
        <authorList>
            <person name="Goeker M."/>
        </authorList>
    </citation>
    <scope>NUCLEOTIDE SEQUENCE [LARGE SCALE GENOMIC DNA]</scope>
    <source>
        <strain evidence="1 2">DSM 19598</strain>
    </source>
</reference>
<organism evidence="1 2">
    <name type="scientific">Mesobacillus stamsii</name>
    <dbReference type="NCBI Taxonomy" id="225347"/>
    <lineage>
        <taxon>Bacteria</taxon>
        <taxon>Bacillati</taxon>
        <taxon>Bacillota</taxon>
        <taxon>Bacilli</taxon>
        <taxon>Bacillales</taxon>
        <taxon>Bacillaceae</taxon>
        <taxon>Mesobacillus</taxon>
    </lineage>
</organism>
<dbReference type="SUPFAM" id="SSF51445">
    <property type="entry name" value="(Trans)glycosidases"/>
    <property type="match status" value="1"/>
</dbReference>
<dbReference type="EMBL" id="JAUSUN010000035">
    <property type="protein sequence ID" value="MDQ0415468.1"/>
    <property type="molecule type" value="Genomic_DNA"/>
</dbReference>
<gene>
    <name evidence="1" type="ORF">J2S25_003695</name>
</gene>
<protein>
    <submittedName>
        <fullName evidence="1">Glycosidase</fullName>
    </submittedName>
</protein>
<keyword evidence="1" id="KW-0326">Glycosidase</keyword>
<dbReference type="RefSeq" id="WP_157841601.1">
    <property type="nucleotide sequence ID" value="NZ_JAUSUN010000035.1"/>
</dbReference>
<keyword evidence="2" id="KW-1185">Reference proteome</keyword>
<evidence type="ECO:0000313" key="2">
    <source>
        <dbReference type="Proteomes" id="UP001242313"/>
    </source>
</evidence>
<dbReference type="InterPro" id="IPR017853">
    <property type="entry name" value="GH"/>
</dbReference>
<sequence length="115" mass="12764">MPNHTADYLDGTSTVYSPSSYSPAAPFNNPNRYHHNGDILDYYDYNQLLNNDMGGLDDIDQSNPDAKAAILDVYVKWVNDIGFDGVRIDAASSLPKNFISEFENTVGGANLWRSI</sequence>
<dbReference type="Proteomes" id="UP001242313">
    <property type="component" value="Unassembled WGS sequence"/>
</dbReference>
<dbReference type="Gene3D" id="3.20.20.80">
    <property type="entry name" value="Glycosidases"/>
    <property type="match status" value="1"/>
</dbReference>
<comment type="caution">
    <text evidence="1">The sequence shown here is derived from an EMBL/GenBank/DDBJ whole genome shotgun (WGS) entry which is preliminary data.</text>
</comment>
<evidence type="ECO:0000313" key="1">
    <source>
        <dbReference type="EMBL" id="MDQ0415468.1"/>
    </source>
</evidence>
<proteinExistence type="predicted"/>
<accession>A0ABU0FZW7</accession>